<dbReference type="SMART" id="SM00823">
    <property type="entry name" value="PKS_PP"/>
    <property type="match status" value="1"/>
</dbReference>
<dbReference type="Pfam" id="PF00501">
    <property type="entry name" value="AMP-binding"/>
    <property type="match status" value="1"/>
</dbReference>
<dbReference type="GO" id="GO:0031177">
    <property type="term" value="F:phosphopantetheine binding"/>
    <property type="evidence" value="ECO:0007669"/>
    <property type="project" value="InterPro"/>
</dbReference>
<gene>
    <name evidence="5" type="ORF">SAMN05216261_0888</name>
</gene>
<dbReference type="InterPro" id="IPR020806">
    <property type="entry name" value="PKS_PP-bd"/>
</dbReference>
<evidence type="ECO:0000313" key="6">
    <source>
        <dbReference type="Proteomes" id="UP000184396"/>
    </source>
</evidence>
<dbReference type="Gene3D" id="3.30.559.10">
    <property type="entry name" value="Chloramphenicol acetyltransferase-like domain"/>
    <property type="match status" value="1"/>
</dbReference>
<dbReference type="EMBL" id="FQYK01000002">
    <property type="protein sequence ID" value="SHI51801.1"/>
    <property type="molecule type" value="Genomic_DNA"/>
</dbReference>
<dbReference type="Pfam" id="PF00668">
    <property type="entry name" value="Condensation"/>
    <property type="match status" value="1"/>
</dbReference>
<dbReference type="FunFam" id="3.40.50.980:FF:000001">
    <property type="entry name" value="Non-ribosomal peptide synthetase"/>
    <property type="match status" value="1"/>
</dbReference>
<evidence type="ECO:0000313" key="5">
    <source>
        <dbReference type="EMBL" id="SHI51801.1"/>
    </source>
</evidence>
<keyword evidence="3" id="KW-0597">Phosphoprotein</keyword>
<sequence length="1044" mass="119876">MVTNFTFLAQNQKLLWLGQELNPDSPMYNMVMIYEIEDAISVPHFKLAFKKLIEKCDVLRSVFELKDGEPIQKYLPSIDYEVEFLDFSTLKNPKEVYNAWLKERIQILFDLKTRVFDSVLIKCSEENFIWYINQHHLITDGWSSTIMFSKMSELYSKTLQNQLDNIDDLLSYQEFVAYNQEIIKQDKNKDVLNHWKEKQIKFLTPPSLYGIKNVLLDTASNRVNLNLGIERTQKLYDLANIRGLKGWNLELTIFNIFLTTLFAFIYRISGQENLVIGSPTHNRSTNNFRNTIGYFVEAFPLQTDIEENETFLSLLQKIQVESNSFLKNAKVGASTAELNRDFNVFFNYINTANSEFNGASVKTSWVHSGHTDPRHHIRFHVHDFDSSGEKQLYFDLNTRVFNAEKQQAIPQHFLKLLDAFIEDYTQEINTVNLITDAEVVKIKSWNETFVDYLENETLLSKFQKQVQKTPNHEALVFKETSLTYQELDKKSNQVAHFLIQNGIQKKDIVAVSLERSLEMMVYIYGVLKAGAAYLPIDTNIPDERLEFIINDANVKTLFYNHNNIVQTVLKSTNCFNVQVIEKQVSSLNADSPVIDSQSDDLAYIIYTSGSTGEPKGVKCHHEGICNRLNWMNNDYPITSKDTFIQKTPITFDVSVWELFWPLQVGAKLIVEIPDGHMNPDGLIHTIRHHKVTNIHFVPSMLNIFIQTEGVENCTSLKRIFCSGEALSIPVVEKTYDRLNLDIHNLYGPTEASVDVTSWHCKKSELSNGIPIGKPVANTQLYILDEKLNQLPIGLKGELYIAGKQVAKGYLNREALTNERFVKDIFSDNPKAKMYKTGDLARYRDDGVIEYHGRIDNQIKLRGLRIELGEIEKNIEKYTVISQAIVTVDEAENLVAYYTGEKVDTSNITSVLELKLPLYMIPQFYIHTEAFELLSSGKVDRKKLPKNNVQIKNKTAFNKSSYVSPRNEIDEIIHDVWKEVLGIDVIGVHDNFIRIGGNSLNAISITSRLKSILELDISITDVFNYPTIASYADNIEKVLTELLNE</sequence>
<evidence type="ECO:0000259" key="4">
    <source>
        <dbReference type="PROSITE" id="PS50075"/>
    </source>
</evidence>
<dbReference type="InterPro" id="IPR009081">
    <property type="entry name" value="PP-bd_ACP"/>
</dbReference>
<accession>A0A1M6BSY9</accession>
<dbReference type="InterPro" id="IPR020845">
    <property type="entry name" value="AMP-binding_CS"/>
</dbReference>
<dbReference type="FunFam" id="2.30.38.10:FF:000001">
    <property type="entry name" value="Non-ribosomal peptide synthetase PvdI"/>
    <property type="match status" value="1"/>
</dbReference>
<dbReference type="eggNOG" id="COG1020">
    <property type="taxonomic scope" value="Bacteria"/>
</dbReference>
<dbReference type="GO" id="GO:0044550">
    <property type="term" value="P:secondary metabolite biosynthetic process"/>
    <property type="evidence" value="ECO:0007669"/>
    <property type="project" value="TreeGrafter"/>
</dbReference>
<dbReference type="InterPro" id="IPR001242">
    <property type="entry name" value="Condensation_dom"/>
</dbReference>
<protein>
    <submittedName>
        <fullName evidence="5">Amino acid adenylation domain-containing protein</fullName>
    </submittedName>
</protein>
<dbReference type="Gene3D" id="1.10.1200.10">
    <property type="entry name" value="ACP-like"/>
    <property type="match status" value="1"/>
</dbReference>
<evidence type="ECO:0000256" key="1">
    <source>
        <dbReference type="ARBA" id="ARBA00001957"/>
    </source>
</evidence>
<name>A0A1M6BSY9_9FLAO</name>
<evidence type="ECO:0000256" key="3">
    <source>
        <dbReference type="ARBA" id="ARBA00022553"/>
    </source>
</evidence>
<keyword evidence="6" id="KW-1185">Reference proteome</keyword>
<dbReference type="SUPFAM" id="SSF56801">
    <property type="entry name" value="Acetyl-CoA synthetase-like"/>
    <property type="match status" value="1"/>
</dbReference>
<dbReference type="GO" id="GO:0005737">
    <property type="term" value="C:cytoplasm"/>
    <property type="evidence" value="ECO:0007669"/>
    <property type="project" value="TreeGrafter"/>
</dbReference>
<dbReference type="InterPro" id="IPR010071">
    <property type="entry name" value="AA_adenyl_dom"/>
</dbReference>
<dbReference type="Gene3D" id="3.30.300.30">
    <property type="match status" value="1"/>
</dbReference>
<dbReference type="GO" id="GO:0043041">
    <property type="term" value="P:amino acid activation for nonribosomal peptide biosynthetic process"/>
    <property type="evidence" value="ECO:0007669"/>
    <property type="project" value="TreeGrafter"/>
</dbReference>
<organism evidence="5 6">
    <name type="scientific">Algibacter luteus</name>
    <dbReference type="NCBI Taxonomy" id="1178825"/>
    <lineage>
        <taxon>Bacteria</taxon>
        <taxon>Pseudomonadati</taxon>
        <taxon>Bacteroidota</taxon>
        <taxon>Flavobacteriia</taxon>
        <taxon>Flavobacteriales</taxon>
        <taxon>Flavobacteriaceae</taxon>
        <taxon>Algibacter</taxon>
    </lineage>
</organism>
<dbReference type="InterPro" id="IPR000873">
    <property type="entry name" value="AMP-dep_synth/lig_dom"/>
</dbReference>
<evidence type="ECO:0000256" key="2">
    <source>
        <dbReference type="ARBA" id="ARBA00022450"/>
    </source>
</evidence>
<dbReference type="InterPro" id="IPR036736">
    <property type="entry name" value="ACP-like_sf"/>
</dbReference>
<dbReference type="NCBIfam" id="TIGR01733">
    <property type="entry name" value="AA-adenyl-dom"/>
    <property type="match status" value="1"/>
</dbReference>
<dbReference type="PROSITE" id="PS50075">
    <property type="entry name" value="CARRIER"/>
    <property type="match status" value="1"/>
</dbReference>
<keyword evidence="2" id="KW-0596">Phosphopantetheine</keyword>
<dbReference type="Proteomes" id="UP000184396">
    <property type="component" value="Unassembled WGS sequence"/>
</dbReference>
<dbReference type="CDD" id="cd05930">
    <property type="entry name" value="A_NRPS"/>
    <property type="match status" value="1"/>
</dbReference>
<dbReference type="Gene3D" id="3.30.559.30">
    <property type="entry name" value="Nonribosomal peptide synthetase, condensation domain"/>
    <property type="match status" value="1"/>
</dbReference>
<dbReference type="PANTHER" id="PTHR45527:SF1">
    <property type="entry name" value="FATTY ACID SYNTHASE"/>
    <property type="match status" value="1"/>
</dbReference>
<dbReference type="InterPro" id="IPR023213">
    <property type="entry name" value="CAT-like_dom_sf"/>
</dbReference>
<dbReference type="FunFam" id="3.40.50.980:FF:000002">
    <property type="entry name" value="Enterobactin synthetase component F"/>
    <property type="match status" value="1"/>
</dbReference>
<dbReference type="SUPFAM" id="SSF52777">
    <property type="entry name" value="CoA-dependent acyltransferases"/>
    <property type="match status" value="2"/>
</dbReference>
<dbReference type="STRING" id="1178825.SAMN05216261_0888"/>
<dbReference type="FunFam" id="3.40.50.12780:FF:000012">
    <property type="entry name" value="Non-ribosomal peptide synthetase"/>
    <property type="match status" value="1"/>
</dbReference>
<dbReference type="OrthoDB" id="4317020at2"/>
<dbReference type="PANTHER" id="PTHR45527">
    <property type="entry name" value="NONRIBOSOMAL PEPTIDE SYNTHETASE"/>
    <property type="match status" value="1"/>
</dbReference>
<comment type="cofactor">
    <cofactor evidence="1">
        <name>pantetheine 4'-phosphate</name>
        <dbReference type="ChEBI" id="CHEBI:47942"/>
    </cofactor>
</comment>
<feature type="domain" description="Carrier" evidence="4">
    <location>
        <begin position="963"/>
        <end position="1038"/>
    </location>
</feature>
<dbReference type="RefSeq" id="WP_019387506.1">
    <property type="nucleotide sequence ID" value="NZ_ALIH01000006.1"/>
</dbReference>
<dbReference type="AlphaFoldDB" id="A0A1M6BSY9"/>
<dbReference type="FunFam" id="1.10.1200.10:FF:000005">
    <property type="entry name" value="Nonribosomal peptide synthetase 1"/>
    <property type="match status" value="1"/>
</dbReference>
<proteinExistence type="predicted"/>
<dbReference type="SUPFAM" id="SSF47336">
    <property type="entry name" value="ACP-like"/>
    <property type="match status" value="1"/>
</dbReference>
<dbReference type="Pfam" id="PF00550">
    <property type="entry name" value="PP-binding"/>
    <property type="match status" value="1"/>
</dbReference>
<reference evidence="5 6" key="1">
    <citation type="submission" date="2016-11" db="EMBL/GenBank/DDBJ databases">
        <authorList>
            <person name="Jaros S."/>
            <person name="Januszkiewicz K."/>
            <person name="Wedrychowicz H."/>
        </authorList>
    </citation>
    <scope>NUCLEOTIDE SEQUENCE [LARGE SCALE GENOMIC DNA]</scope>
    <source>
        <strain evidence="5 6">CGMCC 1.12213</strain>
    </source>
</reference>
<dbReference type="GO" id="GO:0003824">
    <property type="term" value="F:catalytic activity"/>
    <property type="evidence" value="ECO:0007669"/>
    <property type="project" value="InterPro"/>
</dbReference>
<dbReference type="PROSITE" id="PS00455">
    <property type="entry name" value="AMP_BINDING"/>
    <property type="match status" value="1"/>
</dbReference>
<dbReference type="Gene3D" id="2.30.38.10">
    <property type="entry name" value="Luciferase, Domain 3"/>
    <property type="match status" value="1"/>
</dbReference>
<dbReference type="InterPro" id="IPR045851">
    <property type="entry name" value="AMP-bd_C_sf"/>
</dbReference>
<dbReference type="Gene3D" id="3.40.50.980">
    <property type="match status" value="2"/>
</dbReference>